<dbReference type="NCBIfam" id="TIGR03619">
    <property type="entry name" value="F420_Rv2161c"/>
    <property type="match status" value="1"/>
</dbReference>
<dbReference type="AlphaFoldDB" id="A0A160V9N3"/>
<name>A0A160V9N3_9ZZZZ</name>
<dbReference type="InterPro" id="IPR050766">
    <property type="entry name" value="Bact_Lucif_Oxidored"/>
</dbReference>
<dbReference type="Gene3D" id="3.20.20.30">
    <property type="entry name" value="Luciferase-like domain"/>
    <property type="match status" value="1"/>
</dbReference>
<sequence length="336" mass="37224">MKFGIYSSIANPPRGEDLSRCVDEVIEEAQLAEQAGFDSCFFGEHHQDKDGFLPSPLIVCTAVAASTTKLRVGTSVILLPLHHPVKLAEDVVTLDVVSKGRVTLGVGLGYQPADFRAFGVSMEDRVELFEEKVEILRRCWSGQEFSFEGKHHNIQNLTVRPDTVQTPHPPIWIGAGAPVSARRAGTIGDAIVSTPSTTLQNTCRVLAEYRSAAEAAGKTPQVTIMRDAWVANSRKEAEEVYGPEVLAAYRYYWQNGLSEFKSIKDESELNLENIAKDRLIMGDPEECLTEFQRWQYATGADSCLLRLRHAHSGGPSHAQIMRTIDLIGDRIIPYCH</sequence>
<reference evidence="4" key="1">
    <citation type="submission" date="2015-10" db="EMBL/GenBank/DDBJ databases">
        <authorList>
            <person name="Gilbert D.G."/>
        </authorList>
    </citation>
    <scope>NUCLEOTIDE SEQUENCE</scope>
</reference>
<dbReference type="EMBL" id="FAXA01000161">
    <property type="protein sequence ID" value="CUV01995.1"/>
    <property type="molecule type" value="Genomic_DNA"/>
</dbReference>
<accession>A0A160V9N3</accession>
<protein>
    <submittedName>
        <fullName evidence="4">Putative monooxygenase</fullName>
    </submittedName>
</protein>
<keyword evidence="2 4" id="KW-0503">Monooxygenase</keyword>
<evidence type="ECO:0000256" key="2">
    <source>
        <dbReference type="ARBA" id="ARBA00023033"/>
    </source>
</evidence>
<dbReference type="GO" id="GO:0005829">
    <property type="term" value="C:cytosol"/>
    <property type="evidence" value="ECO:0007669"/>
    <property type="project" value="TreeGrafter"/>
</dbReference>
<gene>
    <name evidence="4" type="ORF">MGWOODY_Clf441</name>
</gene>
<dbReference type="GO" id="GO:0004497">
    <property type="term" value="F:monooxygenase activity"/>
    <property type="evidence" value="ECO:0007669"/>
    <property type="project" value="UniProtKB-KW"/>
</dbReference>
<evidence type="ECO:0000259" key="3">
    <source>
        <dbReference type="Pfam" id="PF00296"/>
    </source>
</evidence>
<feature type="domain" description="Luciferase-like" evidence="3">
    <location>
        <begin position="1"/>
        <end position="296"/>
    </location>
</feature>
<evidence type="ECO:0000256" key="1">
    <source>
        <dbReference type="ARBA" id="ARBA00023002"/>
    </source>
</evidence>
<proteinExistence type="predicted"/>
<dbReference type="Pfam" id="PF00296">
    <property type="entry name" value="Bac_luciferase"/>
    <property type="match status" value="1"/>
</dbReference>
<dbReference type="SUPFAM" id="SSF51679">
    <property type="entry name" value="Bacterial luciferase-like"/>
    <property type="match status" value="1"/>
</dbReference>
<dbReference type="InterPro" id="IPR019921">
    <property type="entry name" value="Lucif-like_OxRdtase_Rv2161c"/>
</dbReference>
<dbReference type="PANTHER" id="PTHR30137">
    <property type="entry name" value="LUCIFERASE-LIKE MONOOXYGENASE"/>
    <property type="match status" value="1"/>
</dbReference>
<keyword evidence="1" id="KW-0560">Oxidoreductase</keyword>
<dbReference type="GO" id="GO:0016705">
    <property type="term" value="F:oxidoreductase activity, acting on paired donors, with incorporation or reduction of molecular oxygen"/>
    <property type="evidence" value="ECO:0007669"/>
    <property type="project" value="InterPro"/>
</dbReference>
<dbReference type="PANTHER" id="PTHR30137:SF8">
    <property type="entry name" value="BLR5498 PROTEIN"/>
    <property type="match status" value="1"/>
</dbReference>
<organism evidence="4">
    <name type="scientific">hydrothermal vent metagenome</name>
    <dbReference type="NCBI Taxonomy" id="652676"/>
    <lineage>
        <taxon>unclassified sequences</taxon>
        <taxon>metagenomes</taxon>
        <taxon>ecological metagenomes</taxon>
    </lineage>
</organism>
<dbReference type="InterPro" id="IPR036661">
    <property type="entry name" value="Luciferase-like_sf"/>
</dbReference>
<evidence type="ECO:0000313" key="4">
    <source>
        <dbReference type="EMBL" id="CUV01995.1"/>
    </source>
</evidence>
<dbReference type="InterPro" id="IPR011251">
    <property type="entry name" value="Luciferase-like_dom"/>
</dbReference>